<evidence type="ECO:0000313" key="1">
    <source>
        <dbReference type="EMBL" id="MEQ2240745.1"/>
    </source>
</evidence>
<organism evidence="1 2">
    <name type="scientific">Ilyodon furcidens</name>
    <name type="common">goldbreast splitfin</name>
    <dbReference type="NCBI Taxonomy" id="33524"/>
    <lineage>
        <taxon>Eukaryota</taxon>
        <taxon>Metazoa</taxon>
        <taxon>Chordata</taxon>
        <taxon>Craniata</taxon>
        <taxon>Vertebrata</taxon>
        <taxon>Euteleostomi</taxon>
        <taxon>Actinopterygii</taxon>
        <taxon>Neopterygii</taxon>
        <taxon>Teleostei</taxon>
        <taxon>Neoteleostei</taxon>
        <taxon>Acanthomorphata</taxon>
        <taxon>Ovalentaria</taxon>
        <taxon>Atherinomorphae</taxon>
        <taxon>Cyprinodontiformes</taxon>
        <taxon>Goodeidae</taxon>
        <taxon>Ilyodon</taxon>
    </lineage>
</organism>
<reference evidence="1 2" key="1">
    <citation type="submission" date="2021-06" db="EMBL/GenBank/DDBJ databases">
        <authorList>
            <person name="Palmer J.M."/>
        </authorList>
    </citation>
    <scope>NUCLEOTIDE SEQUENCE [LARGE SCALE GENOMIC DNA]</scope>
    <source>
        <strain evidence="2">if_2019</strain>
        <tissue evidence="1">Muscle</tissue>
    </source>
</reference>
<comment type="caution">
    <text evidence="1">The sequence shown here is derived from an EMBL/GenBank/DDBJ whole genome shotgun (WGS) entry which is preliminary data.</text>
</comment>
<accession>A0ABV0U6F8</accession>
<name>A0ABV0U6F8_9TELE</name>
<dbReference type="EMBL" id="JAHRIQ010059695">
    <property type="protein sequence ID" value="MEQ2240745.1"/>
    <property type="molecule type" value="Genomic_DNA"/>
</dbReference>
<gene>
    <name evidence="1" type="ORF">ILYODFUR_018289</name>
</gene>
<proteinExistence type="predicted"/>
<sequence>MFSELRQTEIIYLASDSTNIHFKLFYGYNLKFVKMSERNSNPCTAPRLVGWNEYTEIKHSITVLNIITRVPINGALYVFSVFQLSRCSKMFYEDNGRFPTTLHKY</sequence>
<evidence type="ECO:0000313" key="2">
    <source>
        <dbReference type="Proteomes" id="UP001482620"/>
    </source>
</evidence>
<dbReference type="Proteomes" id="UP001482620">
    <property type="component" value="Unassembled WGS sequence"/>
</dbReference>
<keyword evidence="2" id="KW-1185">Reference proteome</keyword>
<protein>
    <submittedName>
        <fullName evidence="1">Uncharacterized protein</fullName>
    </submittedName>
</protein>